<accession>A0ACC1LCE4</accession>
<keyword evidence="2" id="KW-1185">Reference proteome</keyword>
<dbReference type="Proteomes" id="UP001140087">
    <property type="component" value="Unassembled WGS sequence"/>
</dbReference>
<comment type="caution">
    <text evidence="1">The sequence shown here is derived from an EMBL/GenBank/DDBJ whole genome shotgun (WGS) entry which is preliminary data.</text>
</comment>
<evidence type="ECO:0000313" key="1">
    <source>
        <dbReference type="EMBL" id="KAJ2805650.1"/>
    </source>
</evidence>
<protein>
    <submittedName>
        <fullName evidence="1">Uncharacterized protein</fullName>
    </submittedName>
</protein>
<organism evidence="1 2">
    <name type="scientific">Coemansia helicoidea</name>
    <dbReference type="NCBI Taxonomy" id="1286919"/>
    <lineage>
        <taxon>Eukaryota</taxon>
        <taxon>Fungi</taxon>
        <taxon>Fungi incertae sedis</taxon>
        <taxon>Zoopagomycota</taxon>
        <taxon>Kickxellomycotina</taxon>
        <taxon>Kickxellomycetes</taxon>
        <taxon>Kickxellales</taxon>
        <taxon>Kickxellaceae</taxon>
        <taxon>Coemansia</taxon>
    </lineage>
</organism>
<proteinExistence type="predicted"/>
<feature type="non-terminal residue" evidence="1">
    <location>
        <position position="136"/>
    </location>
</feature>
<name>A0ACC1LCE4_9FUNG</name>
<gene>
    <name evidence="1" type="ORF">H4R21_001181</name>
</gene>
<feature type="non-terminal residue" evidence="1">
    <location>
        <position position="1"/>
    </location>
</feature>
<dbReference type="EMBL" id="JANBUN010000224">
    <property type="protein sequence ID" value="KAJ2805650.1"/>
    <property type="molecule type" value="Genomic_DNA"/>
</dbReference>
<reference evidence="1" key="1">
    <citation type="submission" date="2022-07" db="EMBL/GenBank/DDBJ databases">
        <title>Phylogenomic reconstructions and comparative analyses of Kickxellomycotina fungi.</title>
        <authorList>
            <person name="Reynolds N.K."/>
            <person name="Stajich J.E."/>
            <person name="Barry K."/>
            <person name="Grigoriev I.V."/>
            <person name="Crous P."/>
            <person name="Smith M.E."/>
        </authorList>
    </citation>
    <scope>NUCLEOTIDE SEQUENCE</scope>
    <source>
        <strain evidence="1">BCRC 34780</strain>
    </source>
</reference>
<sequence>TPWPLTVATWMRQAASRTATSTRPSRSWIWVRRICPSSPALPSLTPWRLTLSSPALPRSLGISRKPAAACSRRRGWSGSSRRQTEVKLGRKTAASWSPRPRQTQPPSLAMPSPRPPRRGSAARVGTRARQRGQRRR</sequence>
<evidence type="ECO:0000313" key="2">
    <source>
        <dbReference type="Proteomes" id="UP001140087"/>
    </source>
</evidence>